<gene>
    <name evidence="3" type="ORF">GCM10007103_12520</name>
</gene>
<reference evidence="3" key="1">
    <citation type="journal article" date="2014" name="Int. J. Syst. Evol. Microbiol.">
        <title>Complete genome sequence of Corynebacterium casei LMG S-19264T (=DSM 44701T), isolated from a smear-ripened cheese.</title>
        <authorList>
            <consortium name="US DOE Joint Genome Institute (JGI-PGF)"/>
            <person name="Walter F."/>
            <person name="Albersmeier A."/>
            <person name="Kalinowski J."/>
            <person name="Ruckert C."/>
        </authorList>
    </citation>
    <scope>NUCLEOTIDE SEQUENCE</scope>
    <source>
        <strain evidence="3">KCTC 12719</strain>
    </source>
</reference>
<protein>
    <recommendedName>
        <fullName evidence="2">SnoaL-like domain-containing protein</fullName>
    </recommendedName>
</protein>
<evidence type="ECO:0000256" key="1">
    <source>
        <dbReference type="SAM" id="MobiDB-lite"/>
    </source>
</evidence>
<accession>A0A918SCN2</accession>
<feature type="domain" description="SnoaL-like" evidence="2">
    <location>
        <begin position="19"/>
        <end position="112"/>
    </location>
</feature>
<sequence length="137" mass="16169">MSLVPKECVENFYSSDFYRNPESLKEYLHPESQLFWNSSGGFHKLNFREIFEMSRELAKSFESLRADVSHLLSEDNMVTIRFTYYARTMENPEEELPMAHFISIWEIKDGKMYKGHQISQQADDSPENLDSFIPNNL</sequence>
<dbReference type="EMBL" id="BMXB01000002">
    <property type="protein sequence ID" value="GHA32372.1"/>
    <property type="molecule type" value="Genomic_DNA"/>
</dbReference>
<dbReference type="Proteomes" id="UP000610456">
    <property type="component" value="Unassembled WGS sequence"/>
</dbReference>
<dbReference type="SUPFAM" id="SSF54427">
    <property type="entry name" value="NTF2-like"/>
    <property type="match status" value="1"/>
</dbReference>
<keyword evidence="4" id="KW-1185">Reference proteome</keyword>
<name>A0A918SCN2_9FLAO</name>
<feature type="region of interest" description="Disordered" evidence="1">
    <location>
        <begin position="116"/>
        <end position="137"/>
    </location>
</feature>
<dbReference type="InterPro" id="IPR032710">
    <property type="entry name" value="NTF2-like_dom_sf"/>
</dbReference>
<evidence type="ECO:0000259" key="2">
    <source>
        <dbReference type="Pfam" id="PF12680"/>
    </source>
</evidence>
<dbReference type="AlphaFoldDB" id="A0A918SCN2"/>
<reference evidence="3" key="2">
    <citation type="submission" date="2020-09" db="EMBL/GenBank/DDBJ databases">
        <authorList>
            <person name="Sun Q."/>
            <person name="Kim S."/>
        </authorList>
    </citation>
    <scope>NUCLEOTIDE SEQUENCE</scope>
    <source>
        <strain evidence="3">KCTC 12719</strain>
    </source>
</reference>
<organism evidence="3 4">
    <name type="scientific">Salinimicrobium marinum</name>
    <dbReference type="NCBI Taxonomy" id="680283"/>
    <lineage>
        <taxon>Bacteria</taxon>
        <taxon>Pseudomonadati</taxon>
        <taxon>Bacteroidota</taxon>
        <taxon>Flavobacteriia</taxon>
        <taxon>Flavobacteriales</taxon>
        <taxon>Flavobacteriaceae</taxon>
        <taxon>Salinimicrobium</taxon>
    </lineage>
</organism>
<dbReference type="Pfam" id="PF12680">
    <property type="entry name" value="SnoaL_2"/>
    <property type="match status" value="1"/>
</dbReference>
<dbReference type="InterPro" id="IPR037401">
    <property type="entry name" value="SnoaL-like"/>
</dbReference>
<comment type="caution">
    <text evidence="3">The sequence shown here is derived from an EMBL/GenBank/DDBJ whole genome shotgun (WGS) entry which is preliminary data.</text>
</comment>
<dbReference type="Gene3D" id="3.10.450.50">
    <property type="match status" value="1"/>
</dbReference>
<evidence type="ECO:0000313" key="4">
    <source>
        <dbReference type="Proteomes" id="UP000610456"/>
    </source>
</evidence>
<proteinExistence type="predicted"/>
<evidence type="ECO:0000313" key="3">
    <source>
        <dbReference type="EMBL" id="GHA32372.1"/>
    </source>
</evidence>
<dbReference type="RefSeq" id="WP_189603842.1">
    <property type="nucleotide sequence ID" value="NZ_BMXB01000002.1"/>
</dbReference>